<dbReference type="AlphaFoldDB" id="A0AB39KPY2"/>
<gene>
    <name evidence="1" type="ORF">ABOZ73_12890</name>
</gene>
<organism evidence="1">
    <name type="scientific">Caulobacter sp. 73W</name>
    <dbReference type="NCBI Taxonomy" id="3161137"/>
    <lineage>
        <taxon>Bacteria</taxon>
        <taxon>Pseudomonadati</taxon>
        <taxon>Pseudomonadota</taxon>
        <taxon>Alphaproteobacteria</taxon>
        <taxon>Caulobacterales</taxon>
        <taxon>Caulobacteraceae</taxon>
        <taxon>Caulobacter</taxon>
    </lineage>
</organism>
<dbReference type="RefSeq" id="WP_369058538.1">
    <property type="nucleotide sequence ID" value="NZ_CP158375.1"/>
</dbReference>
<evidence type="ECO:0000313" key="1">
    <source>
        <dbReference type="EMBL" id="XDO95692.1"/>
    </source>
</evidence>
<accession>A0AB39KPY2</accession>
<protein>
    <submittedName>
        <fullName evidence="1">Uncharacterized protein</fullName>
    </submittedName>
</protein>
<reference evidence="1" key="1">
    <citation type="submission" date="2024-06" db="EMBL/GenBank/DDBJ databases">
        <title>Caulobacter inopinatus, sp. nov.</title>
        <authorList>
            <person name="Donachie S.P."/>
        </authorList>
    </citation>
    <scope>NUCLEOTIDE SEQUENCE</scope>
    <source>
        <strain evidence="1">73W</strain>
    </source>
</reference>
<sequence length="114" mass="11984">MSATQPPITADTVSAILKALTGEMAIASQSCCHLDDALGRILEATPVEGRMAVMQELHTVDMLAQRITAMADFTHKLSQSLGQESGLDVNAALSTITLGEVAERMRASIEADAA</sequence>
<dbReference type="EMBL" id="CP158375">
    <property type="protein sequence ID" value="XDO95692.1"/>
    <property type="molecule type" value="Genomic_DNA"/>
</dbReference>
<name>A0AB39KPY2_9CAUL</name>
<proteinExistence type="predicted"/>